<comment type="caution">
    <text evidence="1">The sequence shown here is derived from an EMBL/GenBank/DDBJ whole genome shotgun (WGS) entry which is preliminary data.</text>
</comment>
<sequence>MPGPGLAGRPARQGKALLADKSIPGVCCRITRKQPTFCTSDKKFLYVGTIFPQAEDQRVTLWCTSRIEDARPLRTETLGG</sequence>
<protein>
    <submittedName>
        <fullName evidence="1">Uncharacterized protein</fullName>
    </submittedName>
</protein>
<dbReference type="EMBL" id="MVBM01000009">
    <property type="protein sequence ID" value="OOK66600.1"/>
    <property type="molecule type" value="Genomic_DNA"/>
</dbReference>
<proteinExistence type="predicted"/>
<evidence type="ECO:0000313" key="2">
    <source>
        <dbReference type="Proteomes" id="UP000189229"/>
    </source>
</evidence>
<evidence type="ECO:0000313" key="1">
    <source>
        <dbReference type="EMBL" id="OOK66600.1"/>
    </source>
</evidence>
<accession>A0A1V3WI18</accession>
<reference evidence="1 2" key="1">
    <citation type="submission" date="2017-02" db="EMBL/GenBank/DDBJ databases">
        <title>Complete genome sequences of Mycobacterium kansasii strains isolated from rhesus macaques.</title>
        <authorList>
            <person name="Panda A."/>
            <person name="Nagaraj S."/>
            <person name="Zhao X."/>
            <person name="Tettelin H."/>
            <person name="Detolla L.J."/>
        </authorList>
    </citation>
    <scope>NUCLEOTIDE SEQUENCE [LARGE SCALE GENOMIC DNA]</scope>
    <source>
        <strain evidence="1 2">11-3813</strain>
    </source>
</reference>
<dbReference type="AlphaFoldDB" id="A0A1V3WI18"/>
<name>A0A1V3WI18_MYCKA</name>
<gene>
    <name evidence="1" type="ORF">BZL30_8275</name>
</gene>
<dbReference type="Proteomes" id="UP000189229">
    <property type="component" value="Unassembled WGS sequence"/>
</dbReference>
<organism evidence="1 2">
    <name type="scientific">Mycobacterium kansasii</name>
    <dbReference type="NCBI Taxonomy" id="1768"/>
    <lineage>
        <taxon>Bacteria</taxon>
        <taxon>Bacillati</taxon>
        <taxon>Actinomycetota</taxon>
        <taxon>Actinomycetes</taxon>
        <taxon>Mycobacteriales</taxon>
        <taxon>Mycobacteriaceae</taxon>
        <taxon>Mycobacterium</taxon>
    </lineage>
</organism>